<dbReference type="AlphaFoldDB" id="A0AAN3SCC8"/>
<proteinExistence type="predicted"/>
<gene>
    <name evidence="1" type="ORF">HMPREF9350_05504</name>
</gene>
<name>A0AAN3SCC8_ECOLX</name>
<protein>
    <submittedName>
        <fullName evidence="1">Uncharacterized protein</fullName>
    </submittedName>
</protein>
<evidence type="ECO:0000313" key="1">
    <source>
        <dbReference type="EMBL" id="EFU32662.1"/>
    </source>
</evidence>
<dbReference type="EMBL" id="ADWQ01000063">
    <property type="protein sequence ID" value="EFU32662.1"/>
    <property type="molecule type" value="Genomic_DNA"/>
</dbReference>
<accession>A0AAN3SCC8</accession>
<sequence>MLFCLTFVYNVAACRFIYSLLCQNIRGVSQTRYDYCPGHPCSRKYQGIQGAGNCE</sequence>
<organism evidence="1 2">
    <name type="scientific">Escherichia coli MS 85-1</name>
    <dbReference type="NCBI Taxonomy" id="679202"/>
    <lineage>
        <taxon>Bacteria</taxon>
        <taxon>Pseudomonadati</taxon>
        <taxon>Pseudomonadota</taxon>
        <taxon>Gammaproteobacteria</taxon>
        <taxon>Enterobacterales</taxon>
        <taxon>Enterobacteriaceae</taxon>
        <taxon>Escherichia</taxon>
    </lineage>
</organism>
<reference evidence="1 2" key="1">
    <citation type="submission" date="2010-09" db="EMBL/GenBank/DDBJ databases">
        <authorList>
            <person name="Weinstock G."/>
            <person name="Sodergren E."/>
            <person name="Clifton S."/>
            <person name="Fulton L."/>
            <person name="Fulton B."/>
            <person name="Courtney L."/>
            <person name="Fronick C."/>
            <person name="Harrison M."/>
            <person name="Strong C."/>
            <person name="Farmer C."/>
            <person name="Delahaunty K."/>
            <person name="Markovic C."/>
            <person name="Hall O."/>
            <person name="Minx P."/>
            <person name="Tomlinson C."/>
            <person name="Mitreva M."/>
            <person name="Hou S."/>
            <person name="Chen J."/>
            <person name="Wollam A."/>
            <person name="Pepin K.H."/>
            <person name="Johnson M."/>
            <person name="Bhonagiri V."/>
            <person name="Zhang X."/>
            <person name="Suruliraj S."/>
            <person name="Warren W."/>
            <person name="Chinwalla A."/>
            <person name="Mardis E.R."/>
            <person name="Wilson R.K."/>
        </authorList>
    </citation>
    <scope>NUCLEOTIDE SEQUENCE [LARGE SCALE GENOMIC DNA]</scope>
    <source>
        <strain evidence="1 2">MS 85-1</strain>
    </source>
</reference>
<dbReference type="Proteomes" id="UP000005056">
    <property type="component" value="Unassembled WGS sequence"/>
</dbReference>
<comment type="caution">
    <text evidence="1">The sequence shown here is derived from an EMBL/GenBank/DDBJ whole genome shotgun (WGS) entry which is preliminary data.</text>
</comment>
<evidence type="ECO:0000313" key="2">
    <source>
        <dbReference type="Proteomes" id="UP000005056"/>
    </source>
</evidence>